<keyword evidence="5" id="KW-0067">ATP-binding</keyword>
<evidence type="ECO:0000256" key="3">
    <source>
        <dbReference type="ARBA" id="ARBA00022741"/>
    </source>
</evidence>
<proteinExistence type="predicted"/>
<dbReference type="GO" id="GO:0005886">
    <property type="term" value="C:plasma membrane"/>
    <property type="evidence" value="ECO:0007669"/>
    <property type="project" value="TreeGrafter"/>
</dbReference>
<keyword evidence="3" id="KW-0547">Nucleotide-binding</keyword>
<evidence type="ECO:0000256" key="1">
    <source>
        <dbReference type="ARBA" id="ARBA00022527"/>
    </source>
</evidence>
<protein>
    <submittedName>
        <fullName evidence="7">Uncharacterized protein</fullName>
    </submittedName>
</protein>
<evidence type="ECO:0000256" key="6">
    <source>
        <dbReference type="SAM" id="MobiDB-lite"/>
    </source>
</evidence>
<comment type="caution">
    <text evidence="7">The sequence shown here is derived from an EMBL/GenBank/DDBJ whole genome shotgun (WGS) entry which is preliminary data.</text>
</comment>
<feature type="region of interest" description="Disordered" evidence="6">
    <location>
        <begin position="18"/>
        <end position="38"/>
    </location>
</feature>
<accession>A0AA89B7M3</accession>
<dbReference type="Gene3D" id="1.10.510.10">
    <property type="entry name" value="Transferase(Phosphotransferase) domain 1"/>
    <property type="match status" value="1"/>
</dbReference>
<keyword evidence="2" id="KW-0808">Transferase</keyword>
<gene>
    <name evidence="7" type="ORF">RJ639_035178</name>
</gene>
<dbReference type="GO" id="GO:0005524">
    <property type="term" value="F:ATP binding"/>
    <property type="evidence" value="ECO:0007669"/>
    <property type="project" value="UniProtKB-KW"/>
</dbReference>
<keyword evidence="1" id="KW-0723">Serine/threonine-protein kinase</keyword>
<dbReference type="GO" id="GO:0004674">
    <property type="term" value="F:protein serine/threonine kinase activity"/>
    <property type="evidence" value="ECO:0007669"/>
    <property type="project" value="UniProtKB-KW"/>
</dbReference>
<dbReference type="PANTHER" id="PTHR27002">
    <property type="entry name" value="RECEPTOR-LIKE SERINE/THREONINE-PROTEIN KINASE SD1-8"/>
    <property type="match status" value="1"/>
</dbReference>
<sequence>MMRTSIALFHIEDSEQHIRKKKQKQQQQELPNREVGRTGHSSEQYYAWILFNKGRSLELIDAHMGDSCYLSEVLRSIHVAPLCVQQSPEGRPSMSSVVLMLGGEGTLPQPKEPGFFTKRNLFF</sequence>
<evidence type="ECO:0000313" key="7">
    <source>
        <dbReference type="EMBL" id="KAK3031155.1"/>
    </source>
</evidence>
<evidence type="ECO:0000256" key="4">
    <source>
        <dbReference type="ARBA" id="ARBA00022777"/>
    </source>
</evidence>
<reference evidence="7" key="1">
    <citation type="submission" date="2022-12" db="EMBL/GenBank/DDBJ databases">
        <title>Draft genome assemblies for two species of Escallonia (Escalloniales).</title>
        <authorList>
            <person name="Chanderbali A."/>
            <person name="Dervinis C."/>
            <person name="Anghel I."/>
            <person name="Soltis D."/>
            <person name="Soltis P."/>
            <person name="Zapata F."/>
        </authorList>
    </citation>
    <scope>NUCLEOTIDE SEQUENCE</scope>
    <source>
        <strain evidence="7">UCBG64.0493</strain>
        <tissue evidence="7">Leaf</tissue>
    </source>
</reference>
<organism evidence="7 8">
    <name type="scientific">Escallonia herrerae</name>
    <dbReference type="NCBI Taxonomy" id="1293975"/>
    <lineage>
        <taxon>Eukaryota</taxon>
        <taxon>Viridiplantae</taxon>
        <taxon>Streptophyta</taxon>
        <taxon>Embryophyta</taxon>
        <taxon>Tracheophyta</taxon>
        <taxon>Spermatophyta</taxon>
        <taxon>Magnoliopsida</taxon>
        <taxon>eudicotyledons</taxon>
        <taxon>Gunneridae</taxon>
        <taxon>Pentapetalae</taxon>
        <taxon>asterids</taxon>
        <taxon>campanulids</taxon>
        <taxon>Escalloniales</taxon>
        <taxon>Escalloniaceae</taxon>
        <taxon>Escallonia</taxon>
    </lineage>
</organism>
<dbReference type="AlphaFoldDB" id="A0AA89B7M3"/>
<keyword evidence="8" id="KW-1185">Reference proteome</keyword>
<dbReference type="EMBL" id="JAVXUP010000316">
    <property type="protein sequence ID" value="KAK3031155.1"/>
    <property type="molecule type" value="Genomic_DNA"/>
</dbReference>
<name>A0AA89B7M3_9ASTE</name>
<evidence type="ECO:0000256" key="5">
    <source>
        <dbReference type="ARBA" id="ARBA00022840"/>
    </source>
</evidence>
<evidence type="ECO:0000313" key="8">
    <source>
        <dbReference type="Proteomes" id="UP001188597"/>
    </source>
</evidence>
<keyword evidence="4" id="KW-0418">Kinase</keyword>
<evidence type="ECO:0000256" key="2">
    <source>
        <dbReference type="ARBA" id="ARBA00022679"/>
    </source>
</evidence>
<dbReference type="Proteomes" id="UP001188597">
    <property type="component" value="Unassembled WGS sequence"/>
</dbReference>
<dbReference type="PANTHER" id="PTHR27002:SF851">
    <property type="entry name" value="G-TYPE LECTIN S-RECEPTOR-LIKE SERINE_THREONINE-PROTEIN KINASE SD1-1"/>
    <property type="match status" value="1"/>
</dbReference>